<sequence length="715" mass="81271">MLVPPLLSVALVFRSRPEFDSITHIIDFVSSYVDSSVEKPLHKACKFNSVTLLDRIWSSTVDLEPSGRDLWSVRKLLRENKLYGKFQFTLCLLEAAKLNSVDIARWLFDRFPYGVRRKVIYEAAKAGALEILQFFRANGTTINFEEEDIGADGEWDEEREDWERGRYIHFGDYDAAEAILAGYNDVAEWLYEGYRENSREKKRRQRDHCRLAQLAQWMMAQMGFESERFHALHQAATAGHTTTLQWFQDSDIYTEIDSGALIPAAEAGQLEVVQWMLDRDQNDDKLNNEDDTGAVNVPRKRCKLLTYLGGEASLAIHTAAINGHLEIAKLLHAKIDKPRNEEEKDTELRRRIQQTHELSRDYERGCSPKEPIREVSRETMMLAAERGFLDVVKWLYTQYHADPMNLFWVCGQLNENGFSTTIDVNCDVQSTFCSVVDTAACNGHLEIVQYLLQVGGQVEEERTPKRRCIDTFTDLGSRLEMPVKAGFTTAAMDIAAAHGHLGIVQWLRANCSEGCTTAAMDLAAEHGHLEDVKWLHANRKEGCTSDAMNGASARGHLHVVKWLHEYTTEGCTTDAMDNAAGGGHLEVLKWLHENRTEGCTVDAMDSVAGNGNFDMVKWLHNHGAECTTEAMDRAANRGRLRVLRWLFENRKEGFTSKAMQDTTRYGHFETALILHNIVQQGLVKDVKVMNVEQSAVWIAEYYAKMAGRYWTPGWL</sequence>
<dbReference type="InterPro" id="IPR036770">
    <property type="entry name" value="Ankyrin_rpt-contain_sf"/>
</dbReference>
<accession>A0AAD9GBN4</accession>
<dbReference type="Gene3D" id="1.25.40.20">
    <property type="entry name" value="Ankyrin repeat-containing domain"/>
    <property type="match status" value="3"/>
</dbReference>
<dbReference type="InterPro" id="IPR002110">
    <property type="entry name" value="Ankyrin_rpt"/>
</dbReference>
<dbReference type="Pfam" id="PF13637">
    <property type="entry name" value="Ank_4"/>
    <property type="match status" value="1"/>
</dbReference>
<dbReference type="InterPro" id="IPR052050">
    <property type="entry name" value="SecEffector_AnkRepeat"/>
</dbReference>
<proteinExistence type="predicted"/>
<reference evidence="1" key="1">
    <citation type="submission" date="2023-08" db="EMBL/GenBank/DDBJ databases">
        <title>Reference Genome Resource for the Citrus Pathogen Phytophthora citrophthora.</title>
        <authorList>
            <person name="Moller H."/>
            <person name="Coetzee B."/>
            <person name="Rose L.J."/>
            <person name="Van Niekerk J.M."/>
        </authorList>
    </citation>
    <scope>NUCLEOTIDE SEQUENCE</scope>
    <source>
        <strain evidence="1">STE-U-9442</strain>
    </source>
</reference>
<dbReference type="SUPFAM" id="SSF48403">
    <property type="entry name" value="Ankyrin repeat"/>
    <property type="match status" value="2"/>
</dbReference>
<protein>
    <submittedName>
        <fullName evidence="1">Ankyrin repeat protein</fullName>
    </submittedName>
</protein>
<dbReference type="PANTHER" id="PTHR46586:SF3">
    <property type="entry name" value="ANKYRIN REPEAT-CONTAINING PROTEIN"/>
    <property type="match status" value="1"/>
</dbReference>
<organism evidence="1 2">
    <name type="scientific">Phytophthora citrophthora</name>
    <dbReference type="NCBI Taxonomy" id="4793"/>
    <lineage>
        <taxon>Eukaryota</taxon>
        <taxon>Sar</taxon>
        <taxon>Stramenopiles</taxon>
        <taxon>Oomycota</taxon>
        <taxon>Peronosporomycetes</taxon>
        <taxon>Peronosporales</taxon>
        <taxon>Peronosporaceae</taxon>
        <taxon>Phytophthora</taxon>
    </lineage>
</organism>
<comment type="caution">
    <text evidence="1">The sequence shown here is derived from an EMBL/GenBank/DDBJ whole genome shotgun (WGS) entry which is preliminary data.</text>
</comment>
<gene>
    <name evidence="1" type="ORF">P3T76_010610</name>
</gene>
<dbReference type="Proteomes" id="UP001259832">
    <property type="component" value="Unassembled WGS sequence"/>
</dbReference>
<evidence type="ECO:0000313" key="1">
    <source>
        <dbReference type="EMBL" id="KAK1935385.1"/>
    </source>
</evidence>
<dbReference type="EMBL" id="JASMQC010000023">
    <property type="protein sequence ID" value="KAK1935385.1"/>
    <property type="molecule type" value="Genomic_DNA"/>
</dbReference>
<dbReference type="PANTHER" id="PTHR46586">
    <property type="entry name" value="ANKYRIN REPEAT-CONTAINING PROTEIN"/>
    <property type="match status" value="1"/>
</dbReference>
<keyword evidence="2" id="KW-1185">Reference proteome</keyword>
<dbReference type="Pfam" id="PF12796">
    <property type="entry name" value="Ank_2"/>
    <property type="match status" value="2"/>
</dbReference>
<dbReference type="SMART" id="SM00248">
    <property type="entry name" value="ANK"/>
    <property type="match status" value="5"/>
</dbReference>
<dbReference type="AlphaFoldDB" id="A0AAD9GBN4"/>
<evidence type="ECO:0000313" key="2">
    <source>
        <dbReference type="Proteomes" id="UP001259832"/>
    </source>
</evidence>
<name>A0AAD9GBN4_9STRA</name>